<gene>
    <name evidence="3" type="ORF">ACFQ1M_17980</name>
</gene>
<dbReference type="EC" id="2.4.-.-" evidence="3"/>
<dbReference type="EMBL" id="JBHTJH010000025">
    <property type="protein sequence ID" value="MFD0864109.1"/>
    <property type="molecule type" value="Genomic_DNA"/>
</dbReference>
<keyword evidence="1 3" id="KW-0808">Transferase</keyword>
<reference evidence="4" key="1">
    <citation type="journal article" date="2019" name="Int. J. Syst. Evol. Microbiol.">
        <title>The Global Catalogue of Microorganisms (GCM) 10K type strain sequencing project: providing services to taxonomists for standard genome sequencing and annotation.</title>
        <authorList>
            <consortium name="The Broad Institute Genomics Platform"/>
            <consortium name="The Broad Institute Genome Sequencing Center for Infectious Disease"/>
            <person name="Wu L."/>
            <person name="Ma J."/>
        </authorList>
    </citation>
    <scope>NUCLEOTIDE SEQUENCE [LARGE SCALE GENOMIC DNA]</scope>
    <source>
        <strain evidence="4">CCUG 62952</strain>
    </source>
</reference>
<protein>
    <submittedName>
        <fullName evidence="3">Glycosyltransferase</fullName>
        <ecNumber evidence="3">2.4.-.-</ecNumber>
    </submittedName>
</protein>
<evidence type="ECO:0000259" key="2">
    <source>
        <dbReference type="Pfam" id="PF00534"/>
    </source>
</evidence>
<evidence type="ECO:0000313" key="4">
    <source>
        <dbReference type="Proteomes" id="UP001596978"/>
    </source>
</evidence>
<proteinExistence type="predicted"/>
<dbReference type="InterPro" id="IPR001296">
    <property type="entry name" value="Glyco_trans_1"/>
</dbReference>
<sequence>MSAQCYILVSNIALPSNRIGSWVTRMDSFNERNDLFDFILSPSKASEKHIFCKKRSFITWNKRLRKFNLLHRVAKDYVAAIKKLAKQNQQLTIVVMDDPHLLESLILIKSELPEKTKLIFSFHGFQLQMSESVLQRVDKVLFLSYAGYQATKDSMFAFVPEVAVVGNCVNSEQFYPLEMEERDAARSKFGYAKRDKVLVWMANDRPIKGMHLFKKIARTLLEKHSDLKVMVLGSNQQIEGADILNIGRIPNEEIAKYLQLGDYYMFTSLCKEGFGLSMIEALKTGNIVLASKNGAIPEVLENVPNSYLVENPNELESWVSTFESAIQSSHKRISKEESRAIWNYEDWEQRFLNAIKN</sequence>
<accession>A0ABW3D4L6</accession>
<dbReference type="Pfam" id="PF00534">
    <property type="entry name" value="Glycos_transf_1"/>
    <property type="match status" value="1"/>
</dbReference>
<organism evidence="3 4">
    <name type="scientific">Sungkyunkwania multivorans</name>
    <dbReference type="NCBI Taxonomy" id="1173618"/>
    <lineage>
        <taxon>Bacteria</taxon>
        <taxon>Pseudomonadati</taxon>
        <taxon>Bacteroidota</taxon>
        <taxon>Flavobacteriia</taxon>
        <taxon>Flavobacteriales</taxon>
        <taxon>Flavobacteriaceae</taxon>
        <taxon>Sungkyunkwania</taxon>
    </lineage>
</organism>
<keyword evidence="3" id="KW-0328">Glycosyltransferase</keyword>
<dbReference type="PANTHER" id="PTHR46401">
    <property type="entry name" value="GLYCOSYLTRANSFERASE WBBK-RELATED"/>
    <property type="match status" value="1"/>
</dbReference>
<comment type="caution">
    <text evidence="3">The sequence shown here is derived from an EMBL/GenBank/DDBJ whole genome shotgun (WGS) entry which is preliminary data.</text>
</comment>
<evidence type="ECO:0000313" key="3">
    <source>
        <dbReference type="EMBL" id="MFD0864109.1"/>
    </source>
</evidence>
<dbReference type="PANTHER" id="PTHR46401:SF2">
    <property type="entry name" value="GLYCOSYLTRANSFERASE WBBK-RELATED"/>
    <property type="match status" value="1"/>
</dbReference>
<feature type="domain" description="Glycosyl transferase family 1" evidence="2">
    <location>
        <begin position="182"/>
        <end position="331"/>
    </location>
</feature>
<dbReference type="CDD" id="cd03801">
    <property type="entry name" value="GT4_PimA-like"/>
    <property type="match status" value="1"/>
</dbReference>
<dbReference type="Gene3D" id="3.40.50.2000">
    <property type="entry name" value="Glycogen Phosphorylase B"/>
    <property type="match status" value="1"/>
</dbReference>
<keyword evidence="4" id="KW-1185">Reference proteome</keyword>
<dbReference type="Proteomes" id="UP001596978">
    <property type="component" value="Unassembled WGS sequence"/>
</dbReference>
<dbReference type="SUPFAM" id="SSF53756">
    <property type="entry name" value="UDP-Glycosyltransferase/glycogen phosphorylase"/>
    <property type="match status" value="1"/>
</dbReference>
<dbReference type="GO" id="GO:0016757">
    <property type="term" value="F:glycosyltransferase activity"/>
    <property type="evidence" value="ECO:0007669"/>
    <property type="project" value="UniProtKB-KW"/>
</dbReference>
<evidence type="ECO:0000256" key="1">
    <source>
        <dbReference type="ARBA" id="ARBA00022679"/>
    </source>
</evidence>
<dbReference type="RefSeq" id="WP_386411133.1">
    <property type="nucleotide sequence ID" value="NZ_JBHTJH010000025.1"/>
</dbReference>
<name>A0ABW3D4L6_9FLAO</name>